<comment type="caution">
    <text evidence="1">The sequence shown here is derived from an EMBL/GenBank/DDBJ whole genome shotgun (WGS) entry which is preliminary data.</text>
</comment>
<dbReference type="OrthoDB" id="4763081at2759"/>
<dbReference type="EMBL" id="JAAGWQ010000114">
    <property type="protein sequence ID" value="KAF5665975.1"/>
    <property type="molecule type" value="Genomic_DNA"/>
</dbReference>
<accession>A0A8H5WPA5</accession>
<reference evidence="1 2" key="1">
    <citation type="submission" date="2020-05" db="EMBL/GenBank/DDBJ databases">
        <title>Identification and distribution of gene clusters putatively required for synthesis of sphingolipid metabolism inhibitors in phylogenetically diverse species of the filamentous fungus Fusarium.</title>
        <authorList>
            <person name="Kim H.-S."/>
            <person name="Busman M."/>
            <person name="Brown D.W."/>
            <person name="Divon H."/>
            <person name="Uhlig S."/>
            <person name="Proctor R.H."/>
        </authorList>
    </citation>
    <scope>NUCLEOTIDE SEQUENCE [LARGE SCALE GENOMIC DNA]</scope>
    <source>
        <strain evidence="1 2">NRRL 20693</strain>
    </source>
</reference>
<proteinExistence type="predicted"/>
<keyword evidence="2" id="KW-1185">Reference proteome</keyword>
<organism evidence="1 2">
    <name type="scientific">Fusarium heterosporum</name>
    <dbReference type="NCBI Taxonomy" id="42747"/>
    <lineage>
        <taxon>Eukaryota</taxon>
        <taxon>Fungi</taxon>
        <taxon>Dikarya</taxon>
        <taxon>Ascomycota</taxon>
        <taxon>Pezizomycotina</taxon>
        <taxon>Sordariomycetes</taxon>
        <taxon>Hypocreomycetidae</taxon>
        <taxon>Hypocreales</taxon>
        <taxon>Nectriaceae</taxon>
        <taxon>Fusarium</taxon>
        <taxon>Fusarium heterosporum species complex</taxon>
    </lineage>
</organism>
<sequence length="469" mass="53444">MAPPLPTAGTQSHVYLRSRCGLCGVFVKPGERFVAYCLGVFLQNGQQHDDWNRLWVLAAWQTPWQTPRIGLEHPQFHLEPEDVSISSSTVAQVLGFPKLNLLPSEIIQAIRLHSIDSPLWRLRTAQRLALTASQDDSKGSTSIQLSEIVSWARGREPITTKASLQPPIVRFTLDAFGIQRIERLSSYSNYTDEQSSSNSRVFAFVDQRFIEYRHNDLEEDDNSGDSAQSDTVIIFQLGRARFQFRNRLSYPWLWNTPSPAIKTISIHPGTLITSEKQPEDTIVIYEATTKTPLDGPFTHPVVSPFGSFYERLSETAITSLRPSEYRLHMYTIMVDMCTMKFRTISLDRVTGLTFFYTPYRMYGIHGHTVDEPSAVHTLERLPRNLQDRLIWVYVPIPPGERILGMGQVDQFCNMMNCSFTIRMKLAGDMVIGRSQFHNDEEHSILESPPAALVFREGFPPYPVLVPPRH</sequence>
<dbReference type="Proteomes" id="UP000567885">
    <property type="component" value="Unassembled WGS sequence"/>
</dbReference>
<gene>
    <name evidence="1" type="ORF">FHETE_6438</name>
</gene>
<evidence type="ECO:0000313" key="2">
    <source>
        <dbReference type="Proteomes" id="UP000567885"/>
    </source>
</evidence>
<name>A0A8H5WPA5_FUSHE</name>
<evidence type="ECO:0000313" key="1">
    <source>
        <dbReference type="EMBL" id="KAF5665975.1"/>
    </source>
</evidence>
<protein>
    <submittedName>
        <fullName evidence="1">Uncharacterized protein</fullName>
    </submittedName>
</protein>
<dbReference type="AlphaFoldDB" id="A0A8H5WPA5"/>